<evidence type="ECO:0000256" key="1">
    <source>
        <dbReference type="SAM" id="Phobius"/>
    </source>
</evidence>
<accession>A0A8D9CWR2</accession>
<feature type="transmembrane region" description="Helical" evidence="1">
    <location>
        <begin position="64"/>
        <end position="84"/>
    </location>
</feature>
<evidence type="ECO:0000313" key="3">
    <source>
        <dbReference type="Proteomes" id="UP000694005"/>
    </source>
</evidence>
<protein>
    <submittedName>
        <fullName evidence="2">Uncharacterized protein</fullName>
    </submittedName>
</protein>
<feature type="non-terminal residue" evidence="2">
    <location>
        <position position="1"/>
    </location>
</feature>
<dbReference type="AlphaFoldDB" id="A0A8D9CWR2"/>
<dbReference type="EMBL" id="LS974625">
    <property type="protein sequence ID" value="CAG7864063.1"/>
    <property type="molecule type" value="Genomic_DNA"/>
</dbReference>
<keyword evidence="1" id="KW-0472">Membrane</keyword>
<keyword evidence="1" id="KW-0812">Transmembrane</keyword>
<dbReference type="Gramene" id="A09p45300.2_BraZ1">
    <property type="protein sequence ID" value="A09p45300.2_BraZ1.CDS"/>
    <property type="gene ID" value="A09g45300.2_BraZ1"/>
</dbReference>
<keyword evidence="1" id="KW-1133">Transmembrane helix</keyword>
<organism evidence="2 3">
    <name type="scientific">Brassica campestris</name>
    <name type="common">Field mustard</name>
    <dbReference type="NCBI Taxonomy" id="3711"/>
    <lineage>
        <taxon>Eukaryota</taxon>
        <taxon>Viridiplantae</taxon>
        <taxon>Streptophyta</taxon>
        <taxon>Embryophyta</taxon>
        <taxon>Tracheophyta</taxon>
        <taxon>Spermatophyta</taxon>
        <taxon>Magnoliopsida</taxon>
        <taxon>eudicotyledons</taxon>
        <taxon>Gunneridae</taxon>
        <taxon>Pentapetalae</taxon>
        <taxon>rosids</taxon>
        <taxon>malvids</taxon>
        <taxon>Brassicales</taxon>
        <taxon>Brassicaceae</taxon>
        <taxon>Brassiceae</taxon>
        <taxon>Brassica</taxon>
    </lineage>
</organism>
<sequence length="98" mass="10695">ISEQLASAKHLGVVQVSLPANVQTEIEQIGEILNSSIAAITNSSNDIRDDLNSKGGAYHSFNPYAYLFTILGLVSSIFGIHLIVYTNNDPGMFFVYFL</sequence>
<evidence type="ECO:0000313" key="2">
    <source>
        <dbReference type="EMBL" id="CAG7864063.1"/>
    </source>
</evidence>
<dbReference type="Proteomes" id="UP000694005">
    <property type="component" value="Chromosome A09"/>
</dbReference>
<name>A0A8D9CWR2_BRACM</name>
<proteinExistence type="predicted"/>
<reference evidence="2 3" key="1">
    <citation type="submission" date="2021-07" db="EMBL/GenBank/DDBJ databases">
        <authorList>
            <consortium name="Genoscope - CEA"/>
            <person name="William W."/>
        </authorList>
    </citation>
    <scope>NUCLEOTIDE SEQUENCE [LARGE SCALE GENOMIC DNA]</scope>
</reference>
<gene>
    <name evidence="2" type="ORF">BRAPAZ1V2_A09P45300.2</name>
</gene>